<organism evidence="1 2">
    <name type="scientific">Segatella oris F0302</name>
    <dbReference type="NCBI Taxonomy" id="649760"/>
    <lineage>
        <taxon>Bacteria</taxon>
        <taxon>Pseudomonadati</taxon>
        <taxon>Bacteroidota</taxon>
        <taxon>Bacteroidia</taxon>
        <taxon>Bacteroidales</taxon>
        <taxon>Prevotellaceae</taxon>
        <taxon>Segatella</taxon>
    </lineage>
</organism>
<evidence type="ECO:0000313" key="2">
    <source>
        <dbReference type="Proteomes" id="UP000004079"/>
    </source>
</evidence>
<name>D1QRJ0_9BACT</name>
<evidence type="ECO:0000313" key="1">
    <source>
        <dbReference type="EMBL" id="EFB32065.1"/>
    </source>
</evidence>
<reference evidence="1 2" key="1">
    <citation type="submission" date="2009-11" db="EMBL/GenBank/DDBJ databases">
        <authorList>
            <person name="Weinstock G."/>
            <person name="Sodergren E."/>
            <person name="Clifton S."/>
            <person name="Fulton L."/>
            <person name="Fulton B."/>
            <person name="Courtney L."/>
            <person name="Fronick C."/>
            <person name="Harrison M."/>
            <person name="Strong C."/>
            <person name="Farmer C."/>
            <person name="Delahaunty K."/>
            <person name="Markovic C."/>
            <person name="Hall O."/>
            <person name="Minx P."/>
            <person name="Tomlinson C."/>
            <person name="Mitreva M."/>
            <person name="Nelson J."/>
            <person name="Hou S."/>
            <person name="Wollam A."/>
            <person name="Pepin K.H."/>
            <person name="Johnson M."/>
            <person name="Bhonagiri V."/>
            <person name="Nash W.E."/>
            <person name="Warren W."/>
            <person name="Chinwalla A."/>
            <person name="Mardis E.R."/>
            <person name="Wilson R.K."/>
        </authorList>
    </citation>
    <scope>NUCLEOTIDE SEQUENCE [LARGE SCALE GENOMIC DNA]</scope>
    <source>
        <strain evidence="1 2">F0302</strain>
    </source>
</reference>
<comment type="caution">
    <text evidence="1">The sequence shown here is derived from an EMBL/GenBank/DDBJ whole genome shotgun (WGS) entry which is preliminary data.</text>
</comment>
<dbReference type="STRING" id="649760.HMPREF0971_01596"/>
<protein>
    <submittedName>
        <fullName evidence="1">Uncharacterized protein</fullName>
    </submittedName>
</protein>
<accession>D1QRJ0</accession>
<dbReference type="EMBL" id="ACUZ02000030">
    <property type="protein sequence ID" value="EFB32065.1"/>
    <property type="molecule type" value="Genomic_DNA"/>
</dbReference>
<sequence>MKVFVIIDIENWQALFCFSVKAELPAHFFHFVSQYGAYCVAFCVRSCGHLMHLAI</sequence>
<gene>
    <name evidence="1" type="ORF">HMPREF0971_01596</name>
</gene>
<dbReference type="AlphaFoldDB" id="D1QRJ0"/>
<dbReference type="Proteomes" id="UP000004079">
    <property type="component" value="Unassembled WGS sequence"/>
</dbReference>
<proteinExistence type="predicted"/>
<dbReference type="HOGENOM" id="CLU_3028537_0_0_10"/>